<keyword evidence="4" id="KW-1185">Reference proteome</keyword>
<dbReference type="OrthoDB" id="20872at2759"/>
<evidence type="ECO:0000256" key="1">
    <source>
        <dbReference type="SAM" id="MobiDB-lite"/>
    </source>
</evidence>
<protein>
    <recommendedName>
        <fullName evidence="2">Oxidoreductase acuF-like C2H2 type zinc-finger domain-containing protein</fullName>
    </recommendedName>
</protein>
<name>A0A6A5QU41_AMPQU</name>
<dbReference type="PANTHER" id="PTHR35391">
    <property type="entry name" value="C2H2-TYPE DOMAIN-CONTAINING PROTEIN-RELATED"/>
    <property type="match status" value="1"/>
</dbReference>
<dbReference type="Proteomes" id="UP000800096">
    <property type="component" value="Unassembled WGS sequence"/>
</dbReference>
<dbReference type="Pfam" id="PF26082">
    <property type="entry name" value="zf-C2H2_AcuF"/>
    <property type="match status" value="1"/>
</dbReference>
<feature type="region of interest" description="Disordered" evidence="1">
    <location>
        <begin position="379"/>
        <end position="414"/>
    </location>
</feature>
<sequence length="414" mass="46666">MSLAKANDPNSIATHVQVCLDGFIDVCSKLIKAEPSMRQKLSPDLMYDGLGRFRLWVGNIGAHRIGRASLDYKLREASHIRVRIFELLQTLETVLQEAREIITGARLPWEDLSDSDLDASDGEVSQSGDELPSELAQLASNISEINSCLMRLSLAIRNPAPHDQFKESAQIDVTHFEAFDIEHVRGKFPLAAEYLVLRLGKAISRRRHYLRYRQTHRKKLEQGLKPQPRLQELIHPSQETSTAPAPSEKIDSTVASSMPLAIKASTSTTNLDEGDYYEDSLSQTSYASSNSDPCRLRPPPLPADGRDGHPFECQLCFRFTSVRLTPAWHKHVYRDLQPYVCTFNECKCLLCHTKQSSLAQLRRHLGKHQEELSLFALPPHMKEDHNDDNEDQAEIDFMSSVTGSEPSLSPKQVI</sequence>
<organism evidence="3 4">
    <name type="scientific">Ampelomyces quisqualis</name>
    <name type="common">Powdery mildew agent</name>
    <dbReference type="NCBI Taxonomy" id="50730"/>
    <lineage>
        <taxon>Eukaryota</taxon>
        <taxon>Fungi</taxon>
        <taxon>Dikarya</taxon>
        <taxon>Ascomycota</taxon>
        <taxon>Pezizomycotina</taxon>
        <taxon>Dothideomycetes</taxon>
        <taxon>Pleosporomycetidae</taxon>
        <taxon>Pleosporales</taxon>
        <taxon>Pleosporineae</taxon>
        <taxon>Phaeosphaeriaceae</taxon>
        <taxon>Ampelomyces</taxon>
    </lineage>
</organism>
<feature type="region of interest" description="Disordered" evidence="1">
    <location>
        <begin position="283"/>
        <end position="303"/>
    </location>
</feature>
<dbReference type="EMBL" id="ML979134">
    <property type="protein sequence ID" value="KAF1918320.1"/>
    <property type="molecule type" value="Genomic_DNA"/>
</dbReference>
<feature type="compositionally biased region" description="Polar residues" evidence="1">
    <location>
        <begin position="283"/>
        <end position="292"/>
    </location>
</feature>
<dbReference type="AlphaFoldDB" id="A0A6A5QU41"/>
<evidence type="ECO:0000259" key="2">
    <source>
        <dbReference type="Pfam" id="PF26082"/>
    </source>
</evidence>
<feature type="compositionally biased region" description="Polar residues" evidence="1">
    <location>
        <begin position="399"/>
        <end position="414"/>
    </location>
</feature>
<feature type="non-terminal residue" evidence="3">
    <location>
        <position position="414"/>
    </location>
</feature>
<dbReference type="InterPro" id="IPR058925">
    <property type="entry name" value="zf-C2H2_AcuF"/>
</dbReference>
<proteinExistence type="predicted"/>
<accession>A0A6A5QU41</accession>
<feature type="domain" description="Oxidoreductase acuF-like C2H2 type zinc-finger" evidence="2">
    <location>
        <begin position="308"/>
        <end position="336"/>
    </location>
</feature>
<evidence type="ECO:0000313" key="4">
    <source>
        <dbReference type="Proteomes" id="UP000800096"/>
    </source>
</evidence>
<dbReference type="PANTHER" id="PTHR35391:SF7">
    <property type="entry name" value="C2H2-TYPE DOMAIN-CONTAINING PROTEIN"/>
    <property type="match status" value="1"/>
</dbReference>
<evidence type="ECO:0000313" key="3">
    <source>
        <dbReference type="EMBL" id="KAF1918320.1"/>
    </source>
</evidence>
<reference evidence="3" key="1">
    <citation type="journal article" date="2020" name="Stud. Mycol.">
        <title>101 Dothideomycetes genomes: a test case for predicting lifestyles and emergence of pathogens.</title>
        <authorList>
            <person name="Haridas S."/>
            <person name="Albert R."/>
            <person name="Binder M."/>
            <person name="Bloem J."/>
            <person name="Labutti K."/>
            <person name="Salamov A."/>
            <person name="Andreopoulos B."/>
            <person name="Baker S."/>
            <person name="Barry K."/>
            <person name="Bills G."/>
            <person name="Bluhm B."/>
            <person name="Cannon C."/>
            <person name="Castanera R."/>
            <person name="Culley D."/>
            <person name="Daum C."/>
            <person name="Ezra D."/>
            <person name="Gonzalez J."/>
            <person name="Henrissat B."/>
            <person name="Kuo A."/>
            <person name="Liang C."/>
            <person name="Lipzen A."/>
            <person name="Lutzoni F."/>
            <person name="Magnuson J."/>
            <person name="Mondo S."/>
            <person name="Nolan M."/>
            <person name="Ohm R."/>
            <person name="Pangilinan J."/>
            <person name="Park H.-J."/>
            <person name="Ramirez L."/>
            <person name="Alfaro M."/>
            <person name="Sun H."/>
            <person name="Tritt A."/>
            <person name="Yoshinaga Y."/>
            <person name="Zwiers L.-H."/>
            <person name="Turgeon B."/>
            <person name="Goodwin S."/>
            <person name="Spatafora J."/>
            <person name="Crous P."/>
            <person name="Grigoriev I."/>
        </authorList>
    </citation>
    <scope>NUCLEOTIDE SEQUENCE</scope>
    <source>
        <strain evidence="3">HMLAC05119</strain>
    </source>
</reference>
<gene>
    <name evidence="3" type="ORF">BDU57DRAFT_447181</name>
</gene>